<keyword evidence="1" id="KW-0732">Signal</keyword>
<evidence type="ECO:0000313" key="3">
    <source>
        <dbReference type="Proteomes" id="UP001165366"/>
    </source>
</evidence>
<dbReference type="EMBL" id="JAKLWS010000026">
    <property type="protein sequence ID" value="MCG2590132.1"/>
    <property type="molecule type" value="Genomic_DNA"/>
</dbReference>
<feature type="chain" id="PRO_5045955551" evidence="1">
    <location>
        <begin position="31"/>
        <end position="183"/>
    </location>
</feature>
<reference evidence="2" key="1">
    <citation type="submission" date="2022-01" db="EMBL/GenBank/DDBJ databases">
        <authorList>
            <person name="Wang Y."/>
        </authorList>
    </citation>
    <scope>NUCLEOTIDE SEQUENCE</scope>
    <source>
        <strain evidence="2">WB101</strain>
    </source>
</reference>
<name>A0ABS9KH02_9BACT</name>
<reference evidence="2" key="2">
    <citation type="submission" date="2024-05" db="EMBL/GenBank/DDBJ databases">
        <title>Rhodohalobacter halophilus gen. nov., sp. nov., a moderately halophilic member of the family Balneolaceae.</title>
        <authorList>
            <person name="Xia J."/>
        </authorList>
    </citation>
    <scope>NUCLEOTIDE SEQUENCE</scope>
    <source>
        <strain evidence="2">WB101</strain>
    </source>
</reference>
<gene>
    <name evidence="2" type="ORF">L6773_16255</name>
</gene>
<protein>
    <submittedName>
        <fullName evidence="2">Uncharacterized protein</fullName>
    </submittedName>
</protein>
<organism evidence="2 3">
    <name type="scientific">Rhodohalobacter sulfatireducens</name>
    <dbReference type="NCBI Taxonomy" id="2911366"/>
    <lineage>
        <taxon>Bacteria</taxon>
        <taxon>Pseudomonadati</taxon>
        <taxon>Balneolota</taxon>
        <taxon>Balneolia</taxon>
        <taxon>Balneolales</taxon>
        <taxon>Balneolaceae</taxon>
        <taxon>Rhodohalobacter</taxon>
    </lineage>
</organism>
<accession>A0ABS9KH02</accession>
<dbReference type="Proteomes" id="UP001165366">
    <property type="component" value="Unassembled WGS sequence"/>
</dbReference>
<evidence type="ECO:0000313" key="2">
    <source>
        <dbReference type="EMBL" id="MCG2590132.1"/>
    </source>
</evidence>
<keyword evidence="3" id="KW-1185">Reference proteome</keyword>
<sequence length="183" mass="21034">MKMHNKFKKTIVPFLSLVAFTLLVIPSQIAAQHNDIFTGHDDLDADITDRMLHDDAEYAMTTREGSVDLMLTDNTVVIQFSDRFLSDLDDEIRSEADVDEASVLAEVLTSMISSGVNTLLNHALEIPIREIREVYYKDGKLHIIDYDGEEIFGELEIDDVYIMEDFTRRDARRFVSQAERRMI</sequence>
<evidence type="ECO:0000256" key="1">
    <source>
        <dbReference type="SAM" id="SignalP"/>
    </source>
</evidence>
<proteinExistence type="predicted"/>
<feature type="signal peptide" evidence="1">
    <location>
        <begin position="1"/>
        <end position="30"/>
    </location>
</feature>
<comment type="caution">
    <text evidence="2">The sequence shown here is derived from an EMBL/GenBank/DDBJ whole genome shotgun (WGS) entry which is preliminary data.</text>
</comment>
<dbReference type="RefSeq" id="WP_237855489.1">
    <property type="nucleotide sequence ID" value="NZ_JAKLWS010000026.1"/>
</dbReference>